<dbReference type="GO" id="GO:0006355">
    <property type="term" value="P:regulation of DNA-templated transcription"/>
    <property type="evidence" value="ECO:0007669"/>
    <property type="project" value="InterPro"/>
</dbReference>
<dbReference type="OrthoDB" id="9805333at2"/>
<name>A0A2S6CV58_9CYAN</name>
<dbReference type="AlphaFoldDB" id="A0A2S6CV58"/>
<evidence type="ECO:0000313" key="3">
    <source>
        <dbReference type="Proteomes" id="UP000239589"/>
    </source>
</evidence>
<dbReference type="Pfam" id="PF22513">
    <property type="entry name" value="FitA-like_RHH"/>
    <property type="match status" value="1"/>
</dbReference>
<evidence type="ECO:0000313" key="2">
    <source>
        <dbReference type="EMBL" id="PPJ63571.1"/>
    </source>
</evidence>
<organism evidence="2 3">
    <name type="scientific">Cuspidothrix issatschenkoi CHARLIE-1</name>
    <dbReference type="NCBI Taxonomy" id="2052836"/>
    <lineage>
        <taxon>Bacteria</taxon>
        <taxon>Bacillati</taxon>
        <taxon>Cyanobacteriota</taxon>
        <taxon>Cyanophyceae</taxon>
        <taxon>Nostocales</taxon>
        <taxon>Aphanizomenonaceae</taxon>
        <taxon>Cuspidothrix</taxon>
    </lineage>
</organism>
<dbReference type="InterPro" id="IPR013321">
    <property type="entry name" value="Arc_rbn_hlx_hlx"/>
</dbReference>
<dbReference type="Gene3D" id="1.10.1220.10">
    <property type="entry name" value="Met repressor-like"/>
    <property type="match status" value="1"/>
</dbReference>
<proteinExistence type="predicted"/>
<protein>
    <recommendedName>
        <fullName evidence="1">Antitoxin FitA-like ribbon-helix-helix domain-containing protein</fullName>
    </recommendedName>
</protein>
<sequence>MRTQVILGNINPAVLEKLQGLAQSHNRSLEDEVKAILENFVEAELVTQESAKSQGWAKIYAARQRHLGKTFSDSVELLREDRNR</sequence>
<dbReference type="Proteomes" id="UP000239589">
    <property type="component" value="Unassembled WGS sequence"/>
</dbReference>
<dbReference type="InterPro" id="IPR053853">
    <property type="entry name" value="FitA-like_RHH"/>
</dbReference>
<accession>A0A2S6CV58</accession>
<feature type="domain" description="Antitoxin FitA-like ribbon-helix-helix" evidence="1">
    <location>
        <begin position="9"/>
        <end position="39"/>
    </location>
</feature>
<comment type="caution">
    <text evidence="2">The sequence shown here is derived from an EMBL/GenBank/DDBJ whole genome shotgun (WGS) entry which is preliminary data.</text>
</comment>
<dbReference type="InterPro" id="IPR010985">
    <property type="entry name" value="Ribbon_hlx_hlx"/>
</dbReference>
<reference evidence="2 3" key="1">
    <citation type="submission" date="2018-02" db="EMBL/GenBank/DDBJ databases">
        <title>Discovery of a pederin family compound in a non-symbiotic bloom-forming cyanobacterium.</title>
        <authorList>
            <person name="Kust A."/>
            <person name="Mares J."/>
            <person name="Jokela J."/>
            <person name="Urajova P."/>
            <person name="Hajek J."/>
            <person name="Saurav K."/>
            <person name="Voracova K."/>
            <person name="Fewer D.P."/>
            <person name="Haapaniemi E."/>
            <person name="Permi P."/>
            <person name="Rehakova K."/>
            <person name="Sivonen K."/>
            <person name="Hrouzek P."/>
        </authorList>
    </citation>
    <scope>NUCLEOTIDE SEQUENCE [LARGE SCALE GENOMIC DNA]</scope>
    <source>
        <strain evidence="2 3">CHARLIE-1</strain>
    </source>
</reference>
<dbReference type="RefSeq" id="WP_104387598.1">
    <property type="nucleotide sequence ID" value="NZ_PGEM01000062.1"/>
</dbReference>
<evidence type="ECO:0000259" key="1">
    <source>
        <dbReference type="Pfam" id="PF22513"/>
    </source>
</evidence>
<dbReference type="EMBL" id="PGEM01000062">
    <property type="protein sequence ID" value="PPJ63571.1"/>
    <property type="molecule type" value="Genomic_DNA"/>
</dbReference>
<keyword evidence="3" id="KW-1185">Reference proteome</keyword>
<gene>
    <name evidence="2" type="ORF">CUN59_09350</name>
</gene>
<dbReference type="SUPFAM" id="SSF47598">
    <property type="entry name" value="Ribbon-helix-helix"/>
    <property type="match status" value="1"/>
</dbReference>